<comment type="caution">
    <text evidence="1">The sequence shown here is derived from an EMBL/GenBank/DDBJ whole genome shotgun (WGS) entry which is preliminary data.</text>
</comment>
<dbReference type="Proteomes" id="UP001366060">
    <property type="component" value="Unassembled WGS sequence"/>
</dbReference>
<protein>
    <submittedName>
        <fullName evidence="1">Uncharacterized protein</fullName>
    </submittedName>
</protein>
<sequence length="76" mass="8883">NIYVETARYLNKTDERLLCNGVRLEVGNTIYFDMHEHNFSYSNTDDDARKKIQKLIQSGHIDSLHSFGDFVDSRET</sequence>
<name>A0ABU9HGN3_9GAMM</name>
<proteinExistence type="predicted"/>
<dbReference type="EMBL" id="JBAKBA010000217">
    <property type="protein sequence ID" value="MEL0661069.1"/>
    <property type="molecule type" value="Genomic_DNA"/>
</dbReference>
<gene>
    <name evidence="1" type="ORF">V6255_18330</name>
</gene>
<organism evidence="1 2">
    <name type="scientific">Psychromonas arctica</name>
    <dbReference type="NCBI Taxonomy" id="168275"/>
    <lineage>
        <taxon>Bacteria</taxon>
        <taxon>Pseudomonadati</taxon>
        <taxon>Pseudomonadota</taxon>
        <taxon>Gammaproteobacteria</taxon>
        <taxon>Alteromonadales</taxon>
        <taxon>Psychromonadaceae</taxon>
        <taxon>Psychromonas</taxon>
    </lineage>
</organism>
<reference evidence="1 2" key="1">
    <citation type="submission" date="2024-02" db="EMBL/GenBank/DDBJ databases">
        <title>Bacteria isolated from the canopy kelp, Nereocystis luetkeana.</title>
        <authorList>
            <person name="Pfister C.A."/>
            <person name="Younker I.T."/>
            <person name="Light S.H."/>
        </authorList>
    </citation>
    <scope>NUCLEOTIDE SEQUENCE [LARGE SCALE GENOMIC DNA]</scope>
    <source>
        <strain evidence="1 2">TI.2.07</strain>
    </source>
</reference>
<evidence type="ECO:0000313" key="1">
    <source>
        <dbReference type="EMBL" id="MEL0661069.1"/>
    </source>
</evidence>
<keyword evidence="2" id="KW-1185">Reference proteome</keyword>
<feature type="non-terminal residue" evidence="1">
    <location>
        <position position="1"/>
    </location>
</feature>
<accession>A0ABU9HGN3</accession>
<evidence type="ECO:0000313" key="2">
    <source>
        <dbReference type="Proteomes" id="UP001366060"/>
    </source>
</evidence>
<feature type="non-terminal residue" evidence="1">
    <location>
        <position position="76"/>
    </location>
</feature>